<sequence length="445" mass="48610">MTKALWSRLMFFTMLIFVLVLAACGNDDTSNEESTDDPDAATEESADESPDTAEGTEEGVEESAEGEAAETEPKVTEFEPAFPEQTRAPAVKTETELDVEVVVEGLGVSWGMAEFEPNRLLVTQRDSAELLIVNLEDGSVSDPIAGTPKVNSEDQGGLLDVTIAPDFDESRLVFLTFSQDVEGGTVTAVGKGVLSEDEASLEEFEVIFQALPAYKGTLHYGGRIIFDDDGNLFLTTGERSDDPIRERAQDLDAYLGKVIHITQDGKPVETNPFVEDEEALDGIYSYGHRNIQGIDFHPETGDLWIVEFGPQAGDELNIIEPGNNYGWPIVSYGLEYSGELINEGISEHEAQGFIEPRYYWDPTSAPSGSSFYDNNAIPEWENNLFIGGLVSSYIARVIIEGDTIVGEERLLTDEGERFRDILVTEDGALIAATDGGKIYKITAAN</sequence>
<dbReference type="Proteomes" id="UP000509222">
    <property type="component" value="Chromosome"/>
</dbReference>
<dbReference type="InterPro" id="IPR011042">
    <property type="entry name" value="6-blade_b-propeller_TolB-like"/>
</dbReference>
<name>A0A7H8QE89_9BACL</name>
<dbReference type="RefSeq" id="WP_176294999.1">
    <property type="nucleotide sequence ID" value="NZ_CP051177.1"/>
</dbReference>
<proteinExistence type="predicted"/>
<feature type="domain" description="Glucose/Sorbosone dehydrogenase" evidence="3">
    <location>
        <begin position="109"/>
        <end position="439"/>
    </location>
</feature>
<dbReference type="AlphaFoldDB" id="A0A7H8QE89"/>
<protein>
    <submittedName>
        <fullName evidence="4">PQQ-dependent sugar dehydrogenase</fullName>
    </submittedName>
</protein>
<dbReference type="EMBL" id="CP051177">
    <property type="protein sequence ID" value="QKX52267.1"/>
    <property type="molecule type" value="Genomic_DNA"/>
</dbReference>
<accession>A0A7H8QE89</accession>
<feature type="region of interest" description="Disordered" evidence="1">
    <location>
        <begin position="27"/>
        <end position="91"/>
    </location>
</feature>
<evidence type="ECO:0000313" key="5">
    <source>
        <dbReference type="Proteomes" id="UP000509222"/>
    </source>
</evidence>
<feature type="chain" id="PRO_5028826117" evidence="2">
    <location>
        <begin position="23"/>
        <end position="445"/>
    </location>
</feature>
<gene>
    <name evidence="4" type="ORF">HF394_17740</name>
</gene>
<dbReference type="InterPro" id="IPR011041">
    <property type="entry name" value="Quinoprot_gluc/sorb_DH_b-prop"/>
</dbReference>
<feature type="signal peptide" evidence="2">
    <location>
        <begin position="1"/>
        <end position="22"/>
    </location>
</feature>
<keyword evidence="5" id="KW-1185">Reference proteome</keyword>
<evidence type="ECO:0000313" key="4">
    <source>
        <dbReference type="EMBL" id="QKX52267.1"/>
    </source>
</evidence>
<reference evidence="4 5" key="1">
    <citation type="submission" date="2020-04" db="EMBL/GenBank/DDBJ databases">
        <authorList>
            <person name="Pajer P."/>
            <person name="Broz P."/>
        </authorList>
    </citation>
    <scope>NUCLEOTIDE SEQUENCE [LARGE SCALE GENOMIC DNA]</scope>
    <source>
        <strain evidence="5">NRL-ATB46093</strain>
    </source>
</reference>
<evidence type="ECO:0000259" key="3">
    <source>
        <dbReference type="Pfam" id="PF07995"/>
    </source>
</evidence>
<dbReference type="PANTHER" id="PTHR19328:SF75">
    <property type="entry name" value="ALDOSE SUGAR DEHYDROGENASE YLII"/>
    <property type="match status" value="1"/>
</dbReference>
<dbReference type="SUPFAM" id="SSF50952">
    <property type="entry name" value="Soluble quinoprotein glucose dehydrogenase"/>
    <property type="match status" value="1"/>
</dbReference>
<organism evidence="4 5">
    <name type="scientific">Planococcus glaciei</name>
    <dbReference type="NCBI Taxonomy" id="459472"/>
    <lineage>
        <taxon>Bacteria</taxon>
        <taxon>Bacillati</taxon>
        <taxon>Bacillota</taxon>
        <taxon>Bacilli</taxon>
        <taxon>Bacillales</taxon>
        <taxon>Caryophanaceae</taxon>
        <taxon>Planococcus</taxon>
    </lineage>
</organism>
<dbReference type="Gene3D" id="2.120.10.30">
    <property type="entry name" value="TolB, C-terminal domain"/>
    <property type="match status" value="1"/>
</dbReference>
<dbReference type="Pfam" id="PF07995">
    <property type="entry name" value="GSDH"/>
    <property type="match status" value="1"/>
</dbReference>
<dbReference type="PANTHER" id="PTHR19328">
    <property type="entry name" value="HEDGEHOG-INTERACTING PROTEIN"/>
    <property type="match status" value="1"/>
</dbReference>
<feature type="compositionally biased region" description="Acidic residues" evidence="1">
    <location>
        <begin position="29"/>
        <end position="70"/>
    </location>
</feature>
<evidence type="ECO:0000256" key="1">
    <source>
        <dbReference type="SAM" id="MobiDB-lite"/>
    </source>
</evidence>
<evidence type="ECO:0000256" key="2">
    <source>
        <dbReference type="SAM" id="SignalP"/>
    </source>
</evidence>
<dbReference type="InterPro" id="IPR012938">
    <property type="entry name" value="Glc/Sorbosone_DH"/>
</dbReference>
<reference evidence="5" key="2">
    <citation type="submission" date="2020-06" db="EMBL/GenBank/DDBJ databases">
        <title>Isolation of Planomicrobium glaciei.</title>
        <authorList>
            <person name="Malisova L."/>
            <person name="Safrankova R."/>
            <person name="Jakubu V."/>
            <person name="Spanelova P."/>
        </authorList>
    </citation>
    <scope>NUCLEOTIDE SEQUENCE [LARGE SCALE GENOMIC DNA]</scope>
    <source>
        <strain evidence="5">NRL-ATB46093</strain>
    </source>
</reference>
<keyword evidence="2" id="KW-0732">Signal</keyword>
<dbReference type="PROSITE" id="PS51257">
    <property type="entry name" value="PROKAR_LIPOPROTEIN"/>
    <property type="match status" value="1"/>
</dbReference>